<protein>
    <submittedName>
        <fullName evidence="1">Uncharacterized protein</fullName>
    </submittedName>
</protein>
<name>A0A173S6Z3_9FIRM</name>
<reference evidence="1 2" key="1">
    <citation type="submission" date="2015-09" db="EMBL/GenBank/DDBJ databases">
        <authorList>
            <consortium name="Pathogen Informatics"/>
        </authorList>
    </citation>
    <scope>NUCLEOTIDE SEQUENCE [LARGE SCALE GENOMIC DNA]</scope>
    <source>
        <strain evidence="1 2">2789STDY5834962</strain>
    </source>
</reference>
<proteinExistence type="predicted"/>
<dbReference type="EMBL" id="CYXR01000007">
    <property type="protein sequence ID" value="CUM86030.1"/>
    <property type="molecule type" value="Genomic_DNA"/>
</dbReference>
<dbReference type="InterPro" id="IPR046103">
    <property type="entry name" value="DUF6040"/>
</dbReference>
<dbReference type="AlphaFoldDB" id="A0A173S6Z3"/>
<dbReference type="Pfam" id="PF19506">
    <property type="entry name" value="DUF6040"/>
    <property type="match status" value="1"/>
</dbReference>
<evidence type="ECO:0000313" key="1">
    <source>
        <dbReference type="EMBL" id="CUM86030.1"/>
    </source>
</evidence>
<sequence>MNESRESKNAEQLEELLLLTEEIQEELEQKDQLIVELKTQLNESLTLNEKLNKENRAGNIQALKNDLKLADRALRNEKEKLRSANVTIGECQDKIRCLTQQRDYARTHQKIVEIPVEKPVPYEKCEACDRTAYQNEKAKYETQKERLAGQYKAKTVMFQTTLFLLAWYSLTTTLFQAVQSDVFLSDCKSFFHDAASFIQTFIGWTIEVGQSVAQISTKIPNPFIAGMVYWILLILIVGICVAGTGILAILIEIKVIELYREKCWDVITLLMILTSAAVIIYFGEAIKKALSVNLLLLFVLLQGAYVGLRCYLESYLEKRNY</sequence>
<dbReference type="Proteomes" id="UP000095727">
    <property type="component" value="Unassembled WGS sequence"/>
</dbReference>
<evidence type="ECO:0000313" key="2">
    <source>
        <dbReference type="Proteomes" id="UP000095727"/>
    </source>
</evidence>
<gene>
    <name evidence="1" type="ORF">ERS852574_01166</name>
</gene>
<accession>A0A173S6Z3</accession>
<organism evidence="1 2">
    <name type="scientific">Coprococcus comes</name>
    <dbReference type="NCBI Taxonomy" id="410072"/>
    <lineage>
        <taxon>Bacteria</taxon>
        <taxon>Bacillati</taxon>
        <taxon>Bacillota</taxon>
        <taxon>Clostridia</taxon>
        <taxon>Lachnospirales</taxon>
        <taxon>Lachnospiraceae</taxon>
        <taxon>Coprococcus</taxon>
    </lineage>
</organism>